<feature type="transmembrane region" description="Helical" evidence="7">
    <location>
        <begin position="251"/>
        <end position="269"/>
    </location>
</feature>
<dbReference type="EMBL" id="CAJNOE010000489">
    <property type="protein sequence ID" value="CAF1241552.1"/>
    <property type="molecule type" value="Genomic_DNA"/>
</dbReference>
<dbReference type="Proteomes" id="UP000663860">
    <property type="component" value="Unassembled WGS sequence"/>
</dbReference>
<reference evidence="9" key="1">
    <citation type="submission" date="2021-02" db="EMBL/GenBank/DDBJ databases">
        <authorList>
            <person name="Nowell W R."/>
        </authorList>
    </citation>
    <scope>NUCLEOTIDE SEQUENCE</scope>
</reference>
<accession>A0A814ZBY8</accession>
<dbReference type="PROSITE" id="PS50262">
    <property type="entry name" value="G_PROTEIN_RECEP_F1_2"/>
    <property type="match status" value="1"/>
</dbReference>
<dbReference type="PANTHER" id="PTHR24241">
    <property type="entry name" value="NEUROPEPTIDE RECEPTOR-RELATED G-PROTEIN COUPLED RECEPTOR"/>
    <property type="match status" value="1"/>
</dbReference>
<feature type="transmembrane region" description="Helical" evidence="7">
    <location>
        <begin position="117"/>
        <end position="138"/>
    </location>
</feature>
<organism evidence="9 11">
    <name type="scientific">Adineta steineri</name>
    <dbReference type="NCBI Taxonomy" id="433720"/>
    <lineage>
        <taxon>Eukaryota</taxon>
        <taxon>Metazoa</taxon>
        <taxon>Spiralia</taxon>
        <taxon>Gnathifera</taxon>
        <taxon>Rotifera</taxon>
        <taxon>Eurotatoria</taxon>
        <taxon>Bdelloidea</taxon>
        <taxon>Adinetida</taxon>
        <taxon>Adinetidae</taxon>
        <taxon>Adineta</taxon>
    </lineage>
</organism>
<evidence type="ECO:0000313" key="9">
    <source>
        <dbReference type="EMBL" id="CAF1241552.1"/>
    </source>
</evidence>
<dbReference type="Pfam" id="PF00001">
    <property type="entry name" value="7tm_1"/>
    <property type="match status" value="1"/>
</dbReference>
<evidence type="ECO:0000313" key="11">
    <source>
        <dbReference type="Proteomes" id="UP000663860"/>
    </source>
</evidence>
<dbReference type="AlphaFoldDB" id="A0A814ZBY8"/>
<dbReference type="InterPro" id="IPR017452">
    <property type="entry name" value="GPCR_Rhodpsn_7TM"/>
</dbReference>
<dbReference type="Gene3D" id="1.20.1070.10">
    <property type="entry name" value="Rhodopsin 7-helix transmembrane proteins"/>
    <property type="match status" value="1"/>
</dbReference>
<evidence type="ECO:0000256" key="1">
    <source>
        <dbReference type="ARBA" id="ARBA00004651"/>
    </source>
</evidence>
<keyword evidence="5 7" id="KW-0472">Membrane</keyword>
<dbReference type="GO" id="GO:0042277">
    <property type="term" value="F:peptide binding"/>
    <property type="evidence" value="ECO:0007669"/>
    <property type="project" value="TreeGrafter"/>
</dbReference>
<name>A0A814ZBY8_9BILA</name>
<dbReference type="SUPFAM" id="SSF81321">
    <property type="entry name" value="Family A G protein-coupled receptor-like"/>
    <property type="match status" value="1"/>
</dbReference>
<feature type="transmembrane region" description="Helical" evidence="7">
    <location>
        <begin position="87"/>
        <end position="105"/>
    </location>
</feature>
<dbReference type="PRINTS" id="PR00237">
    <property type="entry name" value="GPCRRHODOPSN"/>
</dbReference>
<comment type="caution">
    <text evidence="9">The sequence shown here is derived from an EMBL/GenBank/DDBJ whole genome shotgun (WGS) entry which is preliminary data.</text>
</comment>
<evidence type="ECO:0000256" key="2">
    <source>
        <dbReference type="ARBA" id="ARBA00022475"/>
    </source>
</evidence>
<proteinExistence type="predicted"/>
<keyword evidence="4 7" id="KW-1133">Transmembrane helix</keyword>
<keyword evidence="6" id="KW-0675">Receptor</keyword>
<evidence type="ECO:0000256" key="5">
    <source>
        <dbReference type="ARBA" id="ARBA00023136"/>
    </source>
</evidence>
<feature type="transmembrane region" description="Helical" evidence="7">
    <location>
        <begin position="158"/>
        <end position="181"/>
    </location>
</feature>
<evidence type="ECO:0000256" key="3">
    <source>
        <dbReference type="ARBA" id="ARBA00022692"/>
    </source>
</evidence>
<feature type="transmembrane region" description="Helical" evidence="7">
    <location>
        <begin position="43"/>
        <end position="67"/>
    </location>
</feature>
<keyword evidence="2" id="KW-1003">Cell membrane</keyword>
<evidence type="ECO:0000256" key="6">
    <source>
        <dbReference type="ARBA" id="ARBA00023170"/>
    </source>
</evidence>
<evidence type="ECO:0000256" key="4">
    <source>
        <dbReference type="ARBA" id="ARBA00022989"/>
    </source>
</evidence>
<keyword evidence="3 7" id="KW-0812">Transmembrane</keyword>
<dbReference type="EMBL" id="CAJOBB010007622">
    <property type="protein sequence ID" value="CAF4190831.1"/>
    <property type="molecule type" value="Genomic_DNA"/>
</dbReference>
<feature type="domain" description="G-protein coupled receptors family 1 profile" evidence="8">
    <location>
        <begin position="22"/>
        <end position="270"/>
    </location>
</feature>
<feature type="transmembrane region" description="Helical" evidence="7">
    <location>
        <begin position="6"/>
        <end position="31"/>
    </location>
</feature>
<dbReference type="GO" id="GO:0005886">
    <property type="term" value="C:plasma membrane"/>
    <property type="evidence" value="ECO:0007669"/>
    <property type="project" value="UniProtKB-SubCell"/>
</dbReference>
<gene>
    <name evidence="9" type="ORF">IZO911_LOCUS30823</name>
    <name evidence="10" type="ORF">KXQ929_LOCUS39515</name>
</gene>
<evidence type="ECO:0000259" key="8">
    <source>
        <dbReference type="PROSITE" id="PS50262"/>
    </source>
</evidence>
<sequence>MIVFETLSSILMVICSIFGIICAFLFIIIVLTHRQCHTLTILLVFNSTIAGLIANTTCISQAIYQLLDVANDSLCTVRGLFLQAGTGVLYHTLCVQALYRLFVTVYSARRSLQTTRFIILVVVIQWIFSISFGLPILFTGHITYQQGSRICQVSLEDTIGFIYFASIIFFIPLIMIVYIYFRIVKYMKDNPFSTTNRSTINGQQRHQSELRLIRRILTLVIILFILGFPYFLFYLLIHLHIVSPWSYMPRISYLFITFGQSASMLINLITTDNVKKSLINIIRKCFGKKDPAQHITL</sequence>
<dbReference type="Proteomes" id="UP000663868">
    <property type="component" value="Unassembled WGS sequence"/>
</dbReference>
<dbReference type="GO" id="GO:0032870">
    <property type="term" value="P:cellular response to hormone stimulus"/>
    <property type="evidence" value="ECO:0007669"/>
    <property type="project" value="TreeGrafter"/>
</dbReference>
<evidence type="ECO:0000313" key="10">
    <source>
        <dbReference type="EMBL" id="CAF4190831.1"/>
    </source>
</evidence>
<dbReference type="GO" id="GO:0004930">
    <property type="term" value="F:G protein-coupled receptor activity"/>
    <property type="evidence" value="ECO:0007669"/>
    <property type="project" value="InterPro"/>
</dbReference>
<dbReference type="CDD" id="cd00637">
    <property type="entry name" value="7tm_classA_rhodopsin-like"/>
    <property type="match status" value="1"/>
</dbReference>
<dbReference type="PANTHER" id="PTHR24241:SF76">
    <property type="entry name" value="NEUROPEPTIDE SIFAMIDE RECEPTOR"/>
    <property type="match status" value="1"/>
</dbReference>
<dbReference type="InterPro" id="IPR000276">
    <property type="entry name" value="GPCR_Rhodpsn"/>
</dbReference>
<evidence type="ECO:0000256" key="7">
    <source>
        <dbReference type="SAM" id="Phobius"/>
    </source>
</evidence>
<feature type="transmembrane region" description="Helical" evidence="7">
    <location>
        <begin position="216"/>
        <end position="239"/>
    </location>
</feature>
<protein>
    <recommendedName>
        <fullName evidence="8">G-protein coupled receptors family 1 profile domain-containing protein</fullName>
    </recommendedName>
</protein>
<comment type="subcellular location">
    <subcellularLocation>
        <location evidence="1">Cell membrane</location>
        <topology evidence="1">Multi-pass membrane protein</topology>
    </subcellularLocation>
</comment>